<dbReference type="Proteomes" id="UP000827092">
    <property type="component" value="Unassembled WGS sequence"/>
</dbReference>
<dbReference type="Pfam" id="PF00024">
    <property type="entry name" value="PAN_1"/>
    <property type="match status" value="1"/>
</dbReference>
<dbReference type="Pfam" id="PF25898">
    <property type="entry name" value="LolA_2nd_metazoa"/>
    <property type="match status" value="1"/>
</dbReference>
<sequence length="1009" mass="115372">MGYTRYFWKSFPVLNTQNMEMKSTTGRISIAIALICIALSANAQSPDFPNMTKIESSFMQTEVTITDVIQQVTGLAKEYFDNTLRRGKVDLLVLGERTSIHYSNDTGELLHVNSTTCMSYESAIADDSYFPLFYGWLNREPLIIGPSAPLWYAQDHRSEIIPLGPETIRDIDCYKYSLDISGKRDNITIFYWFAVDQWVTPYQMKEFSKIPIRIQIEGISSKYSEKADQWASYNLITDFAYFKPTITDWQVFQPQVGLGCHLKEPTKPFPELPKVFMFDAEVVDLKKAEDEEITDVEHHTIWYDYERKIARLDRYTKRNYVSELYDFNMGVTYTNTNWETCKIKPLRNSFFEGYDGKLTGHMKWPKEVLGFDSEFYHLGQKLIRGIWTDVFETLKEDVVYRGESYKKLVVTVYYSQDFYKVNVNGEIEGQVPVFYIVSGWKTATNMTMQLQYNIFGFDDVIWPEMYQTFGIGRCFPLMETKSYFLMIVDSPPELSAKMEESDELIREEIRGEIARYANVTDMRIPLLNIDYTSTGVFITGLILDRPPATAQFWWEFTGDVPIDYAHLKMAIDADTNEKCAYACVEEGDNCIGFYMCKKGCFLKSTDLLDPSGDETKESTFGEVCDTYMRSTQDSWNNQKYLGDALAQLEEAVLGGPFKLEIVYMKDKQQQELIIPISQIVIGDGPYIGDNNQEKAYKQVMKFAQLKKDVSTSQDVPDTASLNDCYQACKDSESMTCASFSYCPEADNKQCRISSVLAVDKKTNLDDIDEVAECLVYSRKYLEFYEEYPGRILPTAGEDSFEGMKSVEECAKKCRETTTFTCRGFDYCRSRKSCTLHSKHVLDLKPTDVKETSTCVHYAAKFAADYYDKGFDLIQDDSDKRTELSLEECARVCSEELKGNCNSFNYCPASGQGWSDSTCSLSTKVLPQQKTDKKDKCRHYEKKSIVDDWGKSNDKSLATVGYTAKGFTGLVIGMLALGLVLGAMGFVGYSYFRSKSSGEGMTVRFMKSDI</sequence>
<dbReference type="InterPro" id="IPR058831">
    <property type="entry name" value="LolA-like_dom_2nd"/>
</dbReference>
<feature type="transmembrane region" description="Helical" evidence="1">
    <location>
        <begin position="966"/>
        <end position="991"/>
    </location>
</feature>
<dbReference type="SUPFAM" id="SSF57414">
    <property type="entry name" value="Hairpin loop containing domain-like"/>
    <property type="match status" value="1"/>
</dbReference>
<gene>
    <name evidence="3" type="ORF">JTE90_027529</name>
</gene>
<dbReference type="InterPro" id="IPR003609">
    <property type="entry name" value="Pan_app"/>
</dbReference>
<feature type="domain" description="Apple" evidence="2">
    <location>
        <begin position="773"/>
        <end position="854"/>
    </location>
</feature>
<evidence type="ECO:0000313" key="4">
    <source>
        <dbReference type="Proteomes" id="UP000827092"/>
    </source>
</evidence>
<organism evidence="3 4">
    <name type="scientific">Oedothorax gibbosus</name>
    <dbReference type="NCBI Taxonomy" id="931172"/>
    <lineage>
        <taxon>Eukaryota</taxon>
        <taxon>Metazoa</taxon>
        <taxon>Ecdysozoa</taxon>
        <taxon>Arthropoda</taxon>
        <taxon>Chelicerata</taxon>
        <taxon>Arachnida</taxon>
        <taxon>Araneae</taxon>
        <taxon>Araneomorphae</taxon>
        <taxon>Entelegynae</taxon>
        <taxon>Araneoidea</taxon>
        <taxon>Linyphiidae</taxon>
        <taxon>Erigoninae</taxon>
        <taxon>Oedothorax</taxon>
    </lineage>
</organism>
<dbReference type="SMART" id="SM00473">
    <property type="entry name" value="PAN_AP"/>
    <property type="match status" value="3"/>
</dbReference>
<evidence type="ECO:0000256" key="1">
    <source>
        <dbReference type="SAM" id="Phobius"/>
    </source>
</evidence>
<proteinExistence type="predicted"/>
<keyword evidence="1" id="KW-0472">Membrane</keyword>
<reference evidence="3 4" key="1">
    <citation type="journal article" date="2022" name="Nat. Ecol. Evol.">
        <title>A masculinizing supergene underlies an exaggerated male reproductive morph in a spider.</title>
        <authorList>
            <person name="Hendrickx F."/>
            <person name="De Corte Z."/>
            <person name="Sonet G."/>
            <person name="Van Belleghem S.M."/>
            <person name="Kostlbacher S."/>
            <person name="Vangestel C."/>
        </authorList>
    </citation>
    <scope>NUCLEOTIDE SEQUENCE [LARGE SCALE GENOMIC DNA]</scope>
    <source>
        <strain evidence="3">W744_W776</strain>
    </source>
</reference>
<dbReference type="PANTHER" id="PTHR36902">
    <property type="entry name" value="ENRICHED IN SURFACE-LABELED PROTEOME PROTEIN 9"/>
    <property type="match status" value="1"/>
</dbReference>
<dbReference type="EMBL" id="JAFNEN010000063">
    <property type="protein sequence ID" value="KAG8196813.1"/>
    <property type="molecule type" value="Genomic_DNA"/>
</dbReference>
<keyword evidence="1" id="KW-1133">Transmembrane helix</keyword>
<dbReference type="Pfam" id="PF14295">
    <property type="entry name" value="PAN_4"/>
    <property type="match status" value="2"/>
</dbReference>
<dbReference type="PROSITE" id="PS50948">
    <property type="entry name" value="PAN"/>
    <property type="match status" value="1"/>
</dbReference>
<keyword evidence="1" id="KW-0812">Transmembrane</keyword>
<dbReference type="PANTHER" id="PTHR36902:SF1">
    <property type="entry name" value="ENRICHED IN SURFACE-LABELED PROTEOME PROTEIN 9"/>
    <property type="match status" value="1"/>
</dbReference>
<name>A0AAV6VKW0_9ARAC</name>
<dbReference type="Gene3D" id="3.50.4.10">
    <property type="entry name" value="Hepatocyte Growth Factor"/>
    <property type="match status" value="3"/>
</dbReference>
<protein>
    <recommendedName>
        <fullName evidence="2">Apple domain-containing protein</fullName>
    </recommendedName>
</protein>
<keyword evidence="4" id="KW-1185">Reference proteome</keyword>
<accession>A0AAV6VKW0</accession>
<dbReference type="CDD" id="cd01099">
    <property type="entry name" value="PAN_AP_HGF"/>
    <property type="match status" value="1"/>
</dbReference>
<comment type="caution">
    <text evidence="3">The sequence shown here is derived from an EMBL/GenBank/DDBJ whole genome shotgun (WGS) entry which is preliminary data.</text>
</comment>
<evidence type="ECO:0000313" key="3">
    <source>
        <dbReference type="EMBL" id="KAG8196813.1"/>
    </source>
</evidence>
<evidence type="ECO:0000259" key="2">
    <source>
        <dbReference type="PROSITE" id="PS50948"/>
    </source>
</evidence>
<dbReference type="AlphaFoldDB" id="A0AAV6VKW0"/>